<protein>
    <submittedName>
        <fullName evidence="8">CYTOSOL_AP domain-containing protein</fullName>
    </submittedName>
</protein>
<dbReference type="SUPFAM" id="SSF53187">
    <property type="entry name" value="Zn-dependent exopeptidases"/>
    <property type="match status" value="1"/>
</dbReference>
<dbReference type="GO" id="GO:0006508">
    <property type="term" value="P:proteolysis"/>
    <property type="evidence" value="ECO:0007669"/>
    <property type="project" value="UniProtKB-KW"/>
</dbReference>
<dbReference type="GO" id="GO:0070006">
    <property type="term" value="F:metalloaminopeptidase activity"/>
    <property type="evidence" value="ECO:0007669"/>
    <property type="project" value="InterPro"/>
</dbReference>
<evidence type="ECO:0000256" key="3">
    <source>
        <dbReference type="ARBA" id="ARBA00022670"/>
    </source>
</evidence>
<keyword evidence="7" id="KW-1185">Reference proteome</keyword>
<evidence type="ECO:0000313" key="6">
    <source>
        <dbReference type="EMBL" id="VDP44199.1"/>
    </source>
</evidence>
<evidence type="ECO:0000256" key="1">
    <source>
        <dbReference type="ARBA" id="ARBA00009528"/>
    </source>
</evidence>
<dbReference type="PANTHER" id="PTHR11963:SF48">
    <property type="entry name" value="DIPEPTIDASE B, ISOFORM A"/>
    <property type="match status" value="1"/>
</dbReference>
<dbReference type="PANTHER" id="PTHR11963">
    <property type="entry name" value="LEUCINE AMINOPEPTIDASE-RELATED"/>
    <property type="match status" value="1"/>
</dbReference>
<accession>A0A183J7U8</accession>
<dbReference type="Proteomes" id="UP000270296">
    <property type="component" value="Unassembled WGS sequence"/>
</dbReference>
<gene>
    <name evidence="6" type="ORF">SBAD_LOCUS11946</name>
</gene>
<comment type="similarity">
    <text evidence="1">Belongs to the peptidase M17 family.</text>
</comment>
<keyword evidence="4" id="KW-0378">Hydrolase</keyword>
<dbReference type="InterPro" id="IPR000819">
    <property type="entry name" value="Peptidase_M17_C"/>
</dbReference>
<dbReference type="AlphaFoldDB" id="A0A183J7U8"/>
<evidence type="ECO:0000313" key="8">
    <source>
        <dbReference type="WBParaSite" id="SBAD_0001234501-mRNA-1"/>
    </source>
</evidence>
<evidence type="ECO:0000256" key="4">
    <source>
        <dbReference type="ARBA" id="ARBA00022801"/>
    </source>
</evidence>
<evidence type="ECO:0000313" key="7">
    <source>
        <dbReference type="Proteomes" id="UP000270296"/>
    </source>
</evidence>
<reference evidence="8" key="1">
    <citation type="submission" date="2016-06" db="UniProtKB">
        <authorList>
            <consortium name="WormBaseParasite"/>
        </authorList>
    </citation>
    <scope>IDENTIFICATION</scope>
</reference>
<dbReference type="InterPro" id="IPR011356">
    <property type="entry name" value="Leucine_aapep/pepB"/>
</dbReference>
<evidence type="ECO:0000259" key="5">
    <source>
        <dbReference type="Pfam" id="PF00883"/>
    </source>
</evidence>
<dbReference type="GO" id="GO:0005737">
    <property type="term" value="C:cytoplasm"/>
    <property type="evidence" value="ECO:0007669"/>
    <property type="project" value="InterPro"/>
</dbReference>
<dbReference type="Pfam" id="PF00883">
    <property type="entry name" value="Peptidase_M17"/>
    <property type="match status" value="1"/>
</dbReference>
<dbReference type="EMBL" id="UZAM01016656">
    <property type="protein sequence ID" value="VDP44199.1"/>
    <property type="molecule type" value="Genomic_DNA"/>
</dbReference>
<feature type="domain" description="Cytosol aminopeptidase" evidence="5">
    <location>
        <begin position="94"/>
        <end position="215"/>
    </location>
</feature>
<organism evidence="8">
    <name type="scientific">Soboliphyme baturini</name>
    <dbReference type="NCBI Taxonomy" id="241478"/>
    <lineage>
        <taxon>Eukaryota</taxon>
        <taxon>Metazoa</taxon>
        <taxon>Ecdysozoa</taxon>
        <taxon>Nematoda</taxon>
        <taxon>Enoplea</taxon>
        <taxon>Dorylaimia</taxon>
        <taxon>Dioctophymatida</taxon>
        <taxon>Dioctophymatoidea</taxon>
        <taxon>Soboliphymatidae</taxon>
        <taxon>Soboliphyme</taxon>
    </lineage>
</organism>
<keyword evidence="3" id="KW-0645">Protease</keyword>
<keyword evidence="2" id="KW-0031">Aminopeptidase</keyword>
<dbReference type="OrthoDB" id="10041421at2759"/>
<evidence type="ECO:0000256" key="2">
    <source>
        <dbReference type="ARBA" id="ARBA00022438"/>
    </source>
</evidence>
<sequence length="228" mass="24783">MGLRKVLLFCLPHRLYPTSELVTLLGAMQSLYVVKFRSRNTSSTGFPFQPIEIRETAKDMGKRCDVLGVWSCNGAAATKEMVDFATAVEAGRAVARDIAGSDPERMSPPNICDYLQSIFADSSSVRMKIVSDQNIIKEQYPLLAAVNRAANGIPRHEARVVKLQFTGAGEPQNTLMLVGKGVTLDAGGLDIKTNGNMWGMSRDKSGAAAVAGFFKVGDFFYSLSYCLL</sequence>
<dbReference type="GO" id="GO:0030145">
    <property type="term" value="F:manganese ion binding"/>
    <property type="evidence" value="ECO:0007669"/>
    <property type="project" value="InterPro"/>
</dbReference>
<name>A0A183J7U8_9BILA</name>
<dbReference type="WBParaSite" id="SBAD_0001234501-mRNA-1">
    <property type="protein sequence ID" value="SBAD_0001234501-mRNA-1"/>
    <property type="gene ID" value="SBAD_0001234501"/>
</dbReference>
<reference evidence="6 7" key="2">
    <citation type="submission" date="2018-11" db="EMBL/GenBank/DDBJ databases">
        <authorList>
            <consortium name="Pathogen Informatics"/>
        </authorList>
    </citation>
    <scope>NUCLEOTIDE SEQUENCE [LARGE SCALE GENOMIC DNA]</scope>
</reference>
<proteinExistence type="inferred from homology"/>
<dbReference type="PRINTS" id="PR00481">
    <property type="entry name" value="LAMNOPPTDASE"/>
</dbReference>
<dbReference type="Gene3D" id="3.40.630.10">
    <property type="entry name" value="Zn peptidases"/>
    <property type="match status" value="1"/>
</dbReference>